<reference evidence="5 6" key="1">
    <citation type="journal article" date="2015" name="Genome Announc.">
        <title>Expanding the biotechnology potential of lactobacilli through comparative genomics of 213 strains and associated genera.</title>
        <authorList>
            <person name="Sun Z."/>
            <person name="Harris H.M."/>
            <person name="McCann A."/>
            <person name="Guo C."/>
            <person name="Argimon S."/>
            <person name="Zhang W."/>
            <person name="Yang X."/>
            <person name="Jeffery I.B."/>
            <person name="Cooney J.C."/>
            <person name="Kagawa T.F."/>
            <person name="Liu W."/>
            <person name="Song Y."/>
            <person name="Salvetti E."/>
            <person name="Wrobel A."/>
            <person name="Rasinkangas P."/>
            <person name="Parkhill J."/>
            <person name="Rea M.C."/>
            <person name="O'Sullivan O."/>
            <person name="Ritari J."/>
            <person name="Douillard F.P."/>
            <person name="Paul Ross R."/>
            <person name="Yang R."/>
            <person name="Briner A.E."/>
            <person name="Felis G.E."/>
            <person name="de Vos W.M."/>
            <person name="Barrangou R."/>
            <person name="Klaenhammer T.R."/>
            <person name="Caufield P.W."/>
            <person name="Cui Y."/>
            <person name="Zhang H."/>
            <person name="O'Toole P.W."/>
        </authorList>
    </citation>
    <scope>NUCLEOTIDE SEQUENCE [LARGE SCALE GENOMIC DNA]</scope>
    <source>
        <strain evidence="5 6">DSM 14421</strain>
    </source>
</reference>
<sequence length="373" mass="41645">MGGIMDRNSNDNYSRIFNLIYQREKISKQEIALELNLSLPTVSSNLTELKKNKLIRIGGKFESQVGRRAKAYSVSANTHVSLGIEIFKEHVTISALDLNGKETATATEKLSYSNDDAYFKKLATWINSFTDKNKLADKHILGIGMGVQGLVSHDGQTVLWGKILESTGLTTESLGKYLPYPVSFYHDADCVAAAEQFLTNSHQDTTYLSIGEHLGTAIVINNRIYSGENGRSGTMEHITLNTQSDRKCYCGRHGCIETYCSMSSLLNEDESIEDFMASLKAGDEETQHRWHIYLNFLAEAINNLHMFLDNRLVIAGELIRYLDSSVIKDLDQRIRNITAFPEDHSYLSLGMVTARPVAIGAAIPRIESFVESV</sequence>
<dbReference type="EMBL" id="AZEY01000029">
    <property type="protein sequence ID" value="KRL67743.1"/>
    <property type="molecule type" value="Genomic_DNA"/>
</dbReference>
<comment type="similarity">
    <text evidence="2">Belongs to the ROK (NagC/XylR) family.</text>
</comment>
<protein>
    <submittedName>
        <fullName evidence="5">ROK family protein</fullName>
    </submittedName>
</protein>
<dbReference type="PANTHER" id="PTHR18964">
    <property type="entry name" value="ROK (REPRESSOR, ORF, KINASE) FAMILY"/>
    <property type="match status" value="1"/>
</dbReference>
<comment type="caution">
    <text evidence="5">The sequence shown here is derived from an EMBL/GenBank/DDBJ whole genome shotgun (WGS) entry which is preliminary data.</text>
</comment>
<keyword evidence="3" id="KW-0119">Carbohydrate metabolism</keyword>
<keyword evidence="4" id="KW-0238">DNA-binding</keyword>
<dbReference type="Gene3D" id="3.30.420.40">
    <property type="match status" value="2"/>
</dbReference>
<dbReference type="SUPFAM" id="SSF53067">
    <property type="entry name" value="Actin-like ATPase domain"/>
    <property type="match status" value="1"/>
</dbReference>
<dbReference type="SUPFAM" id="SSF46785">
    <property type="entry name" value="Winged helix' DNA-binding domain"/>
    <property type="match status" value="1"/>
</dbReference>
<name>A0A0R1SEQ6_9LACO</name>
<evidence type="ECO:0000256" key="2">
    <source>
        <dbReference type="ARBA" id="ARBA00006479"/>
    </source>
</evidence>
<dbReference type="CDD" id="cd00090">
    <property type="entry name" value="HTH_ARSR"/>
    <property type="match status" value="1"/>
</dbReference>
<evidence type="ECO:0000256" key="3">
    <source>
        <dbReference type="ARBA" id="ARBA00022629"/>
    </source>
</evidence>
<accession>A0A0R1SEQ6</accession>
<dbReference type="Gene3D" id="1.10.10.10">
    <property type="entry name" value="Winged helix-like DNA-binding domain superfamily/Winged helix DNA-binding domain"/>
    <property type="match status" value="1"/>
</dbReference>
<evidence type="ECO:0000313" key="6">
    <source>
        <dbReference type="Proteomes" id="UP000052013"/>
    </source>
</evidence>
<dbReference type="Pfam" id="PF13412">
    <property type="entry name" value="HTH_24"/>
    <property type="match status" value="1"/>
</dbReference>
<evidence type="ECO:0000313" key="5">
    <source>
        <dbReference type="EMBL" id="KRL67743.1"/>
    </source>
</evidence>
<dbReference type="Proteomes" id="UP000052013">
    <property type="component" value="Unassembled WGS sequence"/>
</dbReference>
<evidence type="ECO:0000256" key="1">
    <source>
        <dbReference type="ARBA" id="ARBA00002486"/>
    </source>
</evidence>
<evidence type="ECO:0000256" key="4">
    <source>
        <dbReference type="ARBA" id="ARBA00023125"/>
    </source>
</evidence>
<dbReference type="GO" id="GO:0042732">
    <property type="term" value="P:D-xylose metabolic process"/>
    <property type="evidence" value="ECO:0007669"/>
    <property type="project" value="UniProtKB-KW"/>
</dbReference>
<dbReference type="PATRIC" id="fig|1423739.3.peg.2696"/>
<organism evidence="5 6">
    <name type="scientific">Lentilactobacillus diolivorans DSM 14421</name>
    <dbReference type="NCBI Taxonomy" id="1423739"/>
    <lineage>
        <taxon>Bacteria</taxon>
        <taxon>Bacillati</taxon>
        <taxon>Bacillota</taxon>
        <taxon>Bacilli</taxon>
        <taxon>Lactobacillales</taxon>
        <taxon>Lactobacillaceae</taxon>
        <taxon>Lentilactobacillus</taxon>
    </lineage>
</organism>
<proteinExistence type="inferred from homology"/>
<dbReference type="InterPro" id="IPR036388">
    <property type="entry name" value="WH-like_DNA-bd_sf"/>
</dbReference>
<dbReference type="STRING" id="1423739.FC85_GL002599"/>
<dbReference type="InterPro" id="IPR036390">
    <property type="entry name" value="WH_DNA-bd_sf"/>
</dbReference>
<dbReference type="Pfam" id="PF00480">
    <property type="entry name" value="ROK"/>
    <property type="match status" value="1"/>
</dbReference>
<dbReference type="GO" id="GO:0003677">
    <property type="term" value="F:DNA binding"/>
    <property type="evidence" value="ECO:0007669"/>
    <property type="project" value="UniProtKB-KW"/>
</dbReference>
<gene>
    <name evidence="5" type="ORF">FC85_GL002599</name>
</gene>
<dbReference type="PANTHER" id="PTHR18964:SF149">
    <property type="entry name" value="BIFUNCTIONAL UDP-N-ACETYLGLUCOSAMINE 2-EPIMERASE_N-ACETYLMANNOSAMINE KINASE"/>
    <property type="match status" value="1"/>
</dbReference>
<dbReference type="InterPro" id="IPR011991">
    <property type="entry name" value="ArsR-like_HTH"/>
</dbReference>
<dbReference type="InterPro" id="IPR000600">
    <property type="entry name" value="ROK"/>
</dbReference>
<comment type="function">
    <text evidence="1">Transcriptional repressor of xylose-utilizing enzymes.</text>
</comment>
<dbReference type="InterPro" id="IPR043129">
    <property type="entry name" value="ATPase_NBD"/>
</dbReference>
<keyword evidence="3" id="KW-0859">Xylose metabolism</keyword>
<dbReference type="AlphaFoldDB" id="A0A0R1SEQ6"/>